<dbReference type="Gene3D" id="3.40.50.150">
    <property type="entry name" value="Vaccinia Virus protein VP39"/>
    <property type="match status" value="1"/>
</dbReference>
<name>X0VLK1_9ZZZZ</name>
<organism evidence="1">
    <name type="scientific">marine sediment metagenome</name>
    <dbReference type="NCBI Taxonomy" id="412755"/>
    <lineage>
        <taxon>unclassified sequences</taxon>
        <taxon>metagenomes</taxon>
        <taxon>ecological metagenomes</taxon>
    </lineage>
</organism>
<evidence type="ECO:0000313" key="1">
    <source>
        <dbReference type="EMBL" id="GAG01416.1"/>
    </source>
</evidence>
<sequence length="178" mass="20337">IIFANPPFVPTPDGIDGTITSNGGREGNKFIEVLFRRLDTFLKPQGEALILAFQIVENDKPLILNLISQYIECRSVEITPAQEKSIDFNVYLAAYLELFPKSKEAAMKWKSDLNTSYGENLSLSHYIIHIRARTDTQTTHFFADNFEEKFGVDLMLRYDERDLARGRVFENVILGQIS</sequence>
<accession>X0VLK1</accession>
<comment type="caution">
    <text evidence="1">The sequence shown here is derived from an EMBL/GenBank/DDBJ whole genome shotgun (WGS) entry which is preliminary data.</text>
</comment>
<dbReference type="GO" id="GO:0032259">
    <property type="term" value="P:methylation"/>
    <property type="evidence" value="ECO:0007669"/>
    <property type="project" value="InterPro"/>
</dbReference>
<dbReference type="EMBL" id="BARS01029154">
    <property type="protein sequence ID" value="GAG01416.1"/>
    <property type="molecule type" value="Genomic_DNA"/>
</dbReference>
<dbReference type="AlphaFoldDB" id="X0VLK1"/>
<gene>
    <name evidence="1" type="ORF">S01H1_45603</name>
</gene>
<dbReference type="GO" id="GO:0008168">
    <property type="term" value="F:methyltransferase activity"/>
    <property type="evidence" value="ECO:0007669"/>
    <property type="project" value="InterPro"/>
</dbReference>
<protein>
    <submittedName>
        <fullName evidence="1">Uncharacterized protein</fullName>
    </submittedName>
</protein>
<dbReference type="GO" id="GO:0003676">
    <property type="term" value="F:nucleic acid binding"/>
    <property type="evidence" value="ECO:0007669"/>
    <property type="project" value="InterPro"/>
</dbReference>
<dbReference type="InterPro" id="IPR002052">
    <property type="entry name" value="DNA_methylase_N6_adenine_CS"/>
</dbReference>
<feature type="non-terminal residue" evidence="1">
    <location>
        <position position="1"/>
    </location>
</feature>
<dbReference type="PROSITE" id="PS00092">
    <property type="entry name" value="N6_MTASE"/>
    <property type="match status" value="1"/>
</dbReference>
<proteinExistence type="predicted"/>
<reference evidence="1" key="1">
    <citation type="journal article" date="2014" name="Front. Microbiol.">
        <title>High frequency of phylogenetically diverse reductive dehalogenase-homologous genes in deep subseafloor sedimentary metagenomes.</title>
        <authorList>
            <person name="Kawai M."/>
            <person name="Futagami T."/>
            <person name="Toyoda A."/>
            <person name="Takaki Y."/>
            <person name="Nishi S."/>
            <person name="Hori S."/>
            <person name="Arai W."/>
            <person name="Tsubouchi T."/>
            <person name="Morono Y."/>
            <person name="Uchiyama I."/>
            <person name="Ito T."/>
            <person name="Fujiyama A."/>
            <person name="Inagaki F."/>
            <person name="Takami H."/>
        </authorList>
    </citation>
    <scope>NUCLEOTIDE SEQUENCE</scope>
    <source>
        <strain evidence="1">Expedition CK06-06</strain>
    </source>
</reference>
<dbReference type="InterPro" id="IPR029063">
    <property type="entry name" value="SAM-dependent_MTases_sf"/>
</dbReference>